<protein>
    <submittedName>
        <fullName evidence="1">Uncharacterized protein</fullName>
    </submittedName>
</protein>
<gene>
    <name evidence="1" type="ORF">GBAR_LOCUS11952</name>
</gene>
<dbReference type="Proteomes" id="UP001174909">
    <property type="component" value="Unassembled WGS sequence"/>
</dbReference>
<keyword evidence="2" id="KW-1185">Reference proteome</keyword>
<reference evidence="1" key="1">
    <citation type="submission" date="2023-03" db="EMBL/GenBank/DDBJ databases">
        <authorList>
            <person name="Steffen K."/>
            <person name="Cardenas P."/>
        </authorList>
    </citation>
    <scope>NUCLEOTIDE SEQUENCE</scope>
</reference>
<evidence type="ECO:0000313" key="1">
    <source>
        <dbReference type="EMBL" id="CAI8019957.1"/>
    </source>
</evidence>
<sequence length="132" mass="15379">MLAKTAPLLVVAAILFDGGLCFYYCDYFRSFSWNFGSSIHISLNGSTTLFMGRYYIDFYDCQETEILWEIVRPNGEYEVYTVANYSDYPHGRRESITERGLSFGGLCYYECNLRLTISEVQWSQNHRNCAYT</sequence>
<dbReference type="EMBL" id="CASHTH010001792">
    <property type="protein sequence ID" value="CAI8019957.1"/>
    <property type="molecule type" value="Genomic_DNA"/>
</dbReference>
<proteinExistence type="predicted"/>
<dbReference type="AlphaFoldDB" id="A0AA35RZG3"/>
<organism evidence="1 2">
    <name type="scientific">Geodia barretti</name>
    <name type="common">Barrett's horny sponge</name>
    <dbReference type="NCBI Taxonomy" id="519541"/>
    <lineage>
        <taxon>Eukaryota</taxon>
        <taxon>Metazoa</taxon>
        <taxon>Porifera</taxon>
        <taxon>Demospongiae</taxon>
        <taxon>Heteroscleromorpha</taxon>
        <taxon>Tetractinellida</taxon>
        <taxon>Astrophorina</taxon>
        <taxon>Geodiidae</taxon>
        <taxon>Geodia</taxon>
    </lineage>
</organism>
<evidence type="ECO:0000313" key="2">
    <source>
        <dbReference type="Proteomes" id="UP001174909"/>
    </source>
</evidence>
<name>A0AA35RZG3_GEOBA</name>
<accession>A0AA35RZG3</accession>
<comment type="caution">
    <text evidence="1">The sequence shown here is derived from an EMBL/GenBank/DDBJ whole genome shotgun (WGS) entry which is preliminary data.</text>
</comment>